<keyword evidence="1 2" id="KW-0808">Transferase</keyword>
<keyword evidence="3" id="KW-1185">Reference proteome</keyword>
<dbReference type="PANTHER" id="PTHR48207">
    <property type="entry name" value="SUCCINATE--HYDROXYMETHYLGLUTARATE COA-TRANSFERASE"/>
    <property type="match status" value="1"/>
</dbReference>
<dbReference type="EMBL" id="JAOZYC010000136">
    <property type="protein sequence ID" value="MEB8340688.1"/>
    <property type="molecule type" value="Genomic_DNA"/>
</dbReference>
<reference evidence="2 3" key="1">
    <citation type="submission" date="2022-10" db="EMBL/GenBank/DDBJ databases">
        <authorList>
            <person name="Xie J."/>
            <person name="Shen N."/>
        </authorList>
    </citation>
    <scope>NUCLEOTIDE SEQUENCE [LARGE SCALE GENOMIC DNA]</scope>
    <source>
        <strain evidence="2 3">YIM65594</strain>
    </source>
</reference>
<dbReference type="PANTHER" id="PTHR48207:SF3">
    <property type="entry name" value="SUCCINATE--HYDROXYMETHYLGLUTARATE COA-TRANSFERASE"/>
    <property type="match status" value="1"/>
</dbReference>
<evidence type="ECO:0000256" key="1">
    <source>
        <dbReference type="ARBA" id="ARBA00022679"/>
    </source>
</evidence>
<evidence type="ECO:0000313" key="3">
    <source>
        <dbReference type="Proteomes" id="UP001354931"/>
    </source>
</evidence>
<dbReference type="Gene3D" id="3.40.50.10540">
    <property type="entry name" value="Crotonobetainyl-coa:carnitine coa-transferase, domain 1"/>
    <property type="match status" value="1"/>
</dbReference>
<accession>A0ABU6F9H8</accession>
<dbReference type="Pfam" id="PF02515">
    <property type="entry name" value="CoA_transf_3"/>
    <property type="match status" value="1"/>
</dbReference>
<dbReference type="Proteomes" id="UP001354931">
    <property type="component" value="Unassembled WGS sequence"/>
</dbReference>
<comment type="caution">
    <text evidence="2">The sequence shown here is derived from an EMBL/GenBank/DDBJ whole genome shotgun (WGS) entry which is preliminary data.</text>
</comment>
<dbReference type="InterPro" id="IPR044855">
    <property type="entry name" value="CoA-Trfase_III_dom3_sf"/>
</dbReference>
<name>A0ABU6F9H8_9ACTN</name>
<dbReference type="RefSeq" id="WP_326019555.1">
    <property type="nucleotide sequence ID" value="NZ_JAOZYC010000136.1"/>
</dbReference>
<dbReference type="GO" id="GO:0016740">
    <property type="term" value="F:transferase activity"/>
    <property type="evidence" value="ECO:0007669"/>
    <property type="project" value="UniProtKB-KW"/>
</dbReference>
<gene>
    <name evidence="2" type="ORF">OKJ99_24635</name>
</gene>
<dbReference type="Gene3D" id="3.30.1540.10">
    <property type="entry name" value="formyl-coa transferase, domain 3"/>
    <property type="match status" value="1"/>
</dbReference>
<dbReference type="InterPro" id="IPR050483">
    <property type="entry name" value="CoA-transferase_III_domain"/>
</dbReference>
<sequence length="412" mass="43092">MLNTALRGVKVLDLSRILAGPWCTQNLADLGAEVVKVENPRSGDDTRGWGPPYLGDPADDAGFSAYFLACNRGKRSIAINFAAPEGAALVRRLAAQADVVVENYKTGTLERYGLGSDDLRAVNPRLIHLSITGFGPTGPMAGKPGYDYVFQGMGGMMSYTGRPDGDPGAGPLRAGVSVVDLTTGMYATSAVLAALLQREHTGEGQHIDLALLDVAVALNANQGSNYLVSGDVPQRLGNAHANLAPYEVFACADGHMILAIGNDSQFAAFCALAGIPHLAQDPRFTTNGARLENLETLRPFVADAMAGRSREEWGAELDAAKISWGPINDLADVFADPQVLHRGLRITAEHPVAGTVPLVRNPLLAPGSTGEVKAPPLKGEHSTEILGELGLTADAVDSLVRAGVVAGVAMSA</sequence>
<protein>
    <submittedName>
        <fullName evidence="2">CoA transferase</fullName>
    </submittedName>
</protein>
<organism evidence="2 3">
    <name type="scientific">Streptomyces endophyticus</name>
    <dbReference type="NCBI Taxonomy" id="714166"/>
    <lineage>
        <taxon>Bacteria</taxon>
        <taxon>Bacillati</taxon>
        <taxon>Actinomycetota</taxon>
        <taxon>Actinomycetes</taxon>
        <taxon>Kitasatosporales</taxon>
        <taxon>Streptomycetaceae</taxon>
        <taxon>Streptomyces</taxon>
    </lineage>
</organism>
<dbReference type="SUPFAM" id="SSF89796">
    <property type="entry name" value="CoA-transferase family III (CaiB/BaiF)"/>
    <property type="match status" value="1"/>
</dbReference>
<dbReference type="InterPro" id="IPR003673">
    <property type="entry name" value="CoA-Trfase_fam_III"/>
</dbReference>
<dbReference type="InterPro" id="IPR023606">
    <property type="entry name" value="CoA-Trfase_III_dom_1_sf"/>
</dbReference>
<evidence type="ECO:0000313" key="2">
    <source>
        <dbReference type="EMBL" id="MEB8340688.1"/>
    </source>
</evidence>
<proteinExistence type="predicted"/>